<keyword evidence="3" id="KW-0949">S-adenosyl-L-methionine</keyword>
<dbReference type="GO" id="GO:0005634">
    <property type="term" value="C:nucleus"/>
    <property type="evidence" value="ECO:0007669"/>
    <property type="project" value="TreeGrafter"/>
</dbReference>
<dbReference type="InterPro" id="IPR052097">
    <property type="entry name" value="SET-MYND_domain_protein"/>
</dbReference>
<dbReference type="InterPro" id="IPR011990">
    <property type="entry name" value="TPR-like_helical_dom_sf"/>
</dbReference>
<reference evidence="4 5" key="1">
    <citation type="submission" date="2024-05" db="EMBL/GenBank/DDBJ databases">
        <authorList>
            <person name="Wallberg A."/>
        </authorList>
    </citation>
    <scope>NUCLEOTIDE SEQUENCE [LARGE SCALE GENOMIC DNA]</scope>
</reference>
<comment type="caution">
    <text evidence="4">The sequence shown here is derived from an EMBL/GenBank/DDBJ whole genome shotgun (WGS) entry which is preliminary data.</text>
</comment>
<feature type="non-terminal residue" evidence="4">
    <location>
        <position position="1"/>
    </location>
</feature>
<keyword evidence="5" id="KW-1185">Reference proteome</keyword>
<feature type="non-terminal residue" evidence="4">
    <location>
        <position position="124"/>
    </location>
</feature>
<evidence type="ECO:0000256" key="3">
    <source>
        <dbReference type="ARBA" id="ARBA00022691"/>
    </source>
</evidence>
<sequence length="124" mass="14306">LQDPGHGAPLKDLIAFEQQKGARATCASNKDGFFTKWQEKVEASISDDFLKDFQKLTTDEERIIFAWSIRDMHRMIVERFYKKKNGQMSADLRTKGNKFFQDKDNKQALVTYSQAVMMAPHNEG</sequence>
<dbReference type="AlphaFoldDB" id="A0AAV2SPL7"/>
<keyword evidence="2" id="KW-0808">Transferase</keyword>
<gene>
    <name evidence="4" type="ORF">MNOR_LOCUS39393</name>
</gene>
<keyword evidence="1" id="KW-0489">Methyltransferase</keyword>
<dbReference type="GO" id="GO:0032259">
    <property type="term" value="P:methylation"/>
    <property type="evidence" value="ECO:0007669"/>
    <property type="project" value="UniProtKB-KW"/>
</dbReference>
<dbReference type="GO" id="GO:0008168">
    <property type="term" value="F:methyltransferase activity"/>
    <property type="evidence" value="ECO:0007669"/>
    <property type="project" value="UniProtKB-KW"/>
</dbReference>
<dbReference type="GO" id="GO:0042826">
    <property type="term" value="F:histone deacetylase binding"/>
    <property type="evidence" value="ECO:0007669"/>
    <property type="project" value="TreeGrafter"/>
</dbReference>
<evidence type="ECO:0000256" key="1">
    <source>
        <dbReference type="ARBA" id="ARBA00022603"/>
    </source>
</evidence>
<evidence type="ECO:0000313" key="5">
    <source>
        <dbReference type="Proteomes" id="UP001497623"/>
    </source>
</evidence>
<accession>A0AAV2SPL7</accession>
<dbReference type="EMBL" id="CAXKWB010101621">
    <property type="protein sequence ID" value="CAL4225610.1"/>
    <property type="molecule type" value="Genomic_DNA"/>
</dbReference>
<evidence type="ECO:0000256" key="2">
    <source>
        <dbReference type="ARBA" id="ARBA00022679"/>
    </source>
</evidence>
<name>A0AAV2SPL7_MEGNR</name>
<dbReference type="GO" id="GO:0005737">
    <property type="term" value="C:cytoplasm"/>
    <property type="evidence" value="ECO:0007669"/>
    <property type="project" value="TreeGrafter"/>
</dbReference>
<evidence type="ECO:0000313" key="4">
    <source>
        <dbReference type="EMBL" id="CAL4225610.1"/>
    </source>
</evidence>
<dbReference type="SUPFAM" id="SSF48452">
    <property type="entry name" value="TPR-like"/>
    <property type="match status" value="1"/>
</dbReference>
<dbReference type="PANTHER" id="PTHR46165:SF7">
    <property type="entry name" value="SET AND MYND DOMAIN-CONTAINING PROTEIN 4"/>
    <property type="match status" value="1"/>
</dbReference>
<dbReference type="Proteomes" id="UP001497623">
    <property type="component" value="Unassembled WGS sequence"/>
</dbReference>
<proteinExistence type="predicted"/>
<organism evidence="4 5">
    <name type="scientific">Meganyctiphanes norvegica</name>
    <name type="common">Northern krill</name>
    <name type="synonym">Thysanopoda norvegica</name>
    <dbReference type="NCBI Taxonomy" id="48144"/>
    <lineage>
        <taxon>Eukaryota</taxon>
        <taxon>Metazoa</taxon>
        <taxon>Ecdysozoa</taxon>
        <taxon>Arthropoda</taxon>
        <taxon>Crustacea</taxon>
        <taxon>Multicrustacea</taxon>
        <taxon>Malacostraca</taxon>
        <taxon>Eumalacostraca</taxon>
        <taxon>Eucarida</taxon>
        <taxon>Euphausiacea</taxon>
        <taxon>Euphausiidae</taxon>
        <taxon>Meganyctiphanes</taxon>
    </lineage>
</organism>
<dbReference type="PANTHER" id="PTHR46165">
    <property type="entry name" value="SET AND MYND DOMAIN-CONTAINING PROTEIN 4"/>
    <property type="match status" value="1"/>
</dbReference>
<protein>
    <submittedName>
        <fullName evidence="4">Uncharacterized protein</fullName>
    </submittedName>
</protein>